<dbReference type="SMART" id="SM00220">
    <property type="entry name" value="S_TKc"/>
    <property type="match status" value="1"/>
</dbReference>
<evidence type="ECO:0000256" key="2">
    <source>
        <dbReference type="SAM" id="SignalP"/>
    </source>
</evidence>
<dbReference type="PROSITE" id="PS50011">
    <property type="entry name" value="PROTEIN_KINASE_DOM"/>
    <property type="match status" value="1"/>
</dbReference>
<feature type="domain" description="Protein kinase" evidence="3">
    <location>
        <begin position="1014"/>
        <end position="1298"/>
    </location>
</feature>
<dbReference type="OrthoDB" id="5966500at2759"/>
<evidence type="ECO:0000259" key="3">
    <source>
        <dbReference type="PROSITE" id="PS50011"/>
    </source>
</evidence>
<dbReference type="Gene3D" id="1.10.510.10">
    <property type="entry name" value="Transferase(Phosphotransferase) domain 1"/>
    <property type="match status" value="1"/>
</dbReference>
<dbReference type="Pfam" id="PF07714">
    <property type="entry name" value="PK_Tyr_Ser-Thr"/>
    <property type="match status" value="1"/>
</dbReference>
<gene>
    <name evidence="4" type="ORF">EIN_028590</name>
</gene>
<dbReference type="SUPFAM" id="SSF56112">
    <property type="entry name" value="Protein kinase-like (PK-like)"/>
    <property type="match status" value="1"/>
</dbReference>
<dbReference type="GO" id="GO:0004672">
    <property type="term" value="F:protein kinase activity"/>
    <property type="evidence" value="ECO:0007669"/>
    <property type="project" value="InterPro"/>
</dbReference>
<evidence type="ECO:0000313" key="4">
    <source>
        <dbReference type="EMBL" id="ELP87074.1"/>
    </source>
</evidence>
<keyword evidence="1" id="KW-1133">Transmembrane helix</keyword>
<keyword evidence="4" id="KW-0808">Transferase</keyword>
<dbReference type="GO" id="GO:0005524">
    <property type="term" value="F:ATP binding"/>
    <property type="evidence" value="ECO:0007669"/>
    <property type="project" value="InterPro"/>
</dbReference>
<keyword evidence="4" id="KW-0418">Kinase</keyword>
<keyword evidence="2" id="KW-0732">Signal</keyword>
<protein>
    <submittedName>
        <fullName evidence="4">Protein serine/threonine kinase, putative</fullName>
    </submittedName>
</protein>
<dbReference type="PROSITE" id="PS00108">
    <property type="entry name" value="PROTEIN_KINASE_ST"/>
    <property type="match status" value="1"/>
</dbReference>
<dbReference type="RefSeq" id="XP_004253845.1">
    <property type="nucleotide sequence ID" value="XM_004253797.1"/>
</dbReference>
<dbReference type="Proteomes" id="UP000014680">
    <property type="component" value="Unassembled WGS sequence"/>
</dbReference>
<dbReference type="InterPro" id="IPR001245">
    <property type="entry name" value="Ser-Thr/Tyr_kinase_cat_dom"/>
</dbReference>
<dbReference type="VEuPathDB" id="AmoebaDB:EIN_028590"/>
<dbReference type="PANTHER" id="PTHR45756:SF1">
    <property type="entry name" value="PROTEIN KINASE DOMAIN CONTAINING PROTEIN"/>
    <property type="match status" value="1"/>
</dbReference>
<dbReference type="InterPro" id="IPR000719">
    <property type="entry name" value="Prot_kinase_dom"/>
</dbReference>
<dbReference type="InterPro" id="IPR053215">
    <property type="entry name" value="TKL_Ser/Thr_kinase"/>
</dbReference>
<dbReference type="PANTHER" id="PTHR45756">
    <property type="entry name" value="PALMITOYLTRANSFERASE"/>
    <property type="match status" value="1"/>
</dbReference>
<organism evidence="4 5">
    <name type="scientific">Entamoeba invadens IP1</name>
    <dbReference type="NCBI Taxonomy" id="370355"/>
    <lineage>
        <taxon>Eukaryota</taxon>
        <taxon>Amoebozoa</taxon>
        <taxon>Evosea</taxon>
        <taxon>Archamoebae</taxon>
        <taxon>Mastigamoebida</taxon>
        <taxon>Entamoebidae</taxon>
        <taxon>Entamoeba</taxon>
    </lineage>
</organism>
<feature type="signal peptide" evidence="2">
    <location>
        <begin position="1"/>
        <end position="16"/>
    </location>
</feature>
<keyword evidence="1" id="KW-0812">Transmembrane</keyword>
<dbReference type="InterPro" id="IPR009030">
    <property type="entry name" value="Growth_fac_rcpt_cys_sf"/>
</dbReference>
<proteinExistence type="predicted"/>
<dbReference type="InterPro" id="IPR006212">
    <property type="entry name" value="Furin_repeat"/>
</dbReference>
<sequence length="1305" mass="148273">MISKVLIILFVYKVSSFECDCYPVKNTQSDGFESSKNIDCATSDMLLNYSICLSDDFQFSTAFECNTLSLTSSFVIIIISLNWIRASQLFYISKDTSVTFKGQFHSNQNLTLDNNATIQVNGSFSINGDVLIEIPQLDKPRIVLWNSSYLHLYSKTAKYSGFSILNPKGNTNCFDVFSMNNSTCINFNSNENHLNTNNFPINFNEGIVFLLSNGRLMRFCPSNIITPERTVTCTLNQNNYQISYIGAGDYSFNYPHCPCDDKDTNCYLHINHTLSSVNLNNFNMPNTILVVDKNVDITYAQVIKEIQIKDNVNVNITSLYNGYIIKFSFGIVTIKNSYMYYKYTIYYNSLIQTLSIYPNLNIDIEIFRIFSKIQFDVEGIIGKVVASENCFVLFGEKVNAVNQLSFTTSFGANNVIVLNFGNERVDNFISPNCKLLKNTLIETTCLKCNSKTRLVKGCQRLNIDCVFGNESVCIKCDNTHVIINEYCIVNNNCYFTNGIKCLKCKTGELANNCNICHDVNCVMCKNSKCIICDDNYFIGNDGICHHTEKESNYVYNNIIYCGDGYFIDNAECKNCLTMNENWIKCDVEKPIQCSNDFEITENGNCESTICKTNEYIEQNGRCFRTQEMCKFTLNRKCVECVNNYTIDDNRNCIQNSENNKQTNCKTTTQNGCVKCTDKYYFSNGKCMSCDSNCNTCLFNSTFCLSCNNDAFLSDHKCITNIDLNGICKQFIPSGGCVKCIDGYYRSGLSCKKCDIKCGTCNNRENCLTCNSTNYRTSNNECKPQSDIVGCQVKTTQNGCSKCSDGYFTVNTNECEKCDATCLTCLQTKHMCTSCNTNKVLIDSKCVDISLITNCKEVGHSKCTKCSFWYRPNEYGIRCNSHVVWWVIVIVAIVCLSMIIVFTTTVYIIIRNIIKQREIIEIEKKTTLFNMKKSNVIFTSLQGGVCVNKTKILFDDDYEEIQVCKESKELLCVGNMTSKTLKIQLSSKNNEESYHLRTEPNIVVIKKGFACEFSIYLTPNYSSNITSTIVIISKNLLNNIITYNNIEMCAKTEMTSKLDYHEIKEDVKLGEGSFGVVFKGGFRNNIFGCEYIVHFYGAVFVPNKVCMVTEFAQFGSCQNLIDNKKSEEITMKLRVKLAIDSAKGILYLHLNGILHRDIKPDNILVFSLIVNDKVNAKLTDFGSARNINTLMTNMTFTNGIGTPTYMAPEILKQEKNKKEADVFSFGVTMFEMFGWCEIYSKNVFNYPWQIAEFVCSGKRVENSKNIPNNLFEIIENSWEQNTKERITIDCVVEKLHCVWNNQLLTF</sequence>
<keyword evidence="1" id="KW-0472">Membrane</keyword>
<dbReference type="Gene3D" id="2.10.220.10">
    <property type="entry name" value="Hormone Receptor, Insulin-like Growth Factor Receptor 1, Chain A, domain 2"/>
    <property type="match status" value="1"/>
</dbReference>
<dbReference type="EMBL" id="KB206872">
    <property type="protein sequence ID" value="ELP87074.1"/>
    <property type="molecule type" value="Genomic_DNA"/>
</dbReference>
<evidence type="ECO:0000313" key="5">
    <source>
        <dbReference type="Proteomes" id="UP000014680"/>
    </source>
</evidence>
<dbReference type="SUPFAM" id="SSF57184">
    <property type="entry name" value="Growth factor receptor domain"/>
    <property type="match status" value="3"/>
</dbReference>
<accession>L7FMX6</accession>
<dbReference type="InterPro" id="IPR008271">
    <property type="entry name" value="Ser/Thr_kinase_AS"/>
</dbReference>
<dbReference type="SMART" id="SM00261">
    <property type="entry name" value="FU"/>
    <property type="match status" value="4"/>
</dbReference>
<dbReference type="KEGG" id="eiv:EIN_028590"/>
<feature type="transmembrane region" description="Helical" evidence="1">
    <location>
        <begin position="882"/>
        <end position="909"/>
    </location>
</feature>
<reference evidence="4 5" key="1">
    <citation type="submission" date="2012-10" db="EMBL/GenBank/DDBJ databases">
        <authorList>
            <person name="Zafar N."/>
            <person name="Inman J."/>
            <person name="Hall N."/>
            <person name="Lorenzi H."/>
            <person name="Caler E."/>
        </authorList>
    </citation>
    <scope>NUCLEOTIDE SEQUENCE [LARGE SCALE GENOMIC DNA]</scope>
    <source>
        <strain evidence="4 5">IP1</strain>
    </source>
</reference>
<evidence type="ECO:0000256" key="1">
    <source>
        <dbReference type="SAM" id="Phobius"/>
    </source>
</evidence>
<dbReference type="GeneID" id="14886054"/>
<keyword evidence="5" id="KW-1185">Reference proteome</keyword>
<feature type="chain" id="PRO_5003974097" evidence="2">
    <location>
        <begin position="17"/>
        <end position="1305"/>
    </location>
</feature>
<name>L7FMX6_ENTIV</name>
<dbReference type="InterPro" id="IPR011009">
    <property type="entry name" value="Kinase-like_dom_sf"/>
</dbReference>